<sequence length="167" mass="19246">MTIKNKYPMPIVDELLDELAGSQWFTKLDLKAGYHQIRLVPADDHKTAFKTHLGLYEFRVMPFGLTNAPATFQLEMNTMFAHLIRKCVLIFMDDILVYRHTLSEHLDHLQQVFTLLQHHQLLVKRTKCSFAQQSLEYSGHIISSKGVSTDPSKIQAVQQWPIPTNAK</sequence>
<evidence type="ECO:0000313" key="2">
    <source>
        <dbReference type="Proteomes" id="UP001732700"/>
    </source>
</evidence>
<dbReference type="Proteomes" id="UP001732700">
    <property type="component" value="Chromosome 1C"/>
</dbReference>
<dbReference type="EnsemblPlants" id="AVESA.00010b.r2.1CG0101140.1">
    <property type="protein sequence ID" value="AVESA.00010b.r2.1CG0101140.1.CDS.1"/>
    <property type="gene ID" value="AVESA.00010b.r2.1CG0101140"/>
</dbReference>
<name>A0ACD5TPB4_AVESA</name>
<protein>
    <submittedName>
        <fullName evidence="1">Uncharacterized protein</fullName>
    </submittedName>
</protein>
<reference evidence="1" key="2">
    <citation type="submission" date="2025-09" db="UniProtKB">
        <authorList>
            <consortium name="EnsemblPlants"/>
        </authorList>
    </citation>
    <scope>IDENTIFICATION</scope>
</reference>
<reference evidence="1" key="1">
    <citation type="submission" date="2021-05" db="EMBL/GenBank/DDBJ databases">
        <authorList>
            <person name="Scholz U."/>
            <person name="Mascher M."/>
            <person name="Fiebig A."/>
        </authorList>
    </citation>
    <scope>NUCLEOTIDE SEQUENCE [LARGE SCALE GENOMIC DNA]</scope>
</reference>
<organism evidence="1 2">
    <name type="scientific">Avena sativa</name>
    <name type="common">Oat</name>
    <dbReference type="NCBI Taxonomy" id="4498"/>
    <lineage>
        <taxon>Eukaryota</taxon>
        <taxon>Viridiplantae</taxon>
        <taxon>Streptophyta</taxon>
        <taxon>Embryophyta</taxon>
        <taxon>Tracheophyta</taxon>
        <taxon>Spermatophyta</taxon>
        <taxon>Magnoliopsida</taxon>
        <taxon>Liliopsida</taxon>
        <taxon>Poales</taxon>
        <taxon>Poaceae</taxon>
        <taxon>BOP clade</taxon>
        <taxon>Pooideae</taxon>
        <taxon>Poodae</taxon>
        <taxon>Poeae</taxon>
        <taxon>Poeae Chloroplast Group 1 (Aveneae type)</taxon>
        <taxon>Aveninae</taxon>
        <taxon>Avena</taxon>
    </lineage>
</organism>
<keyword evidence="2" id="KW-1185">Reference proteome</keyword>
<proteinExistence type="predicted"/>
<evidence type="ECO:0000313" key="1">
    <source>
        <dbReference type="EnsemblPlants" id="AVESA.00010b.r2.1CG0101140.1.CDS.1"/>
    </source>
</evidence>
<accession>A0ACD5TPB4</accession>